<proteinExistence type="predicted"/>
<keyword evidence="3" id="KW-1185">Reference proteome</keyword>
<dbReference type="InterPro" id="IPR002725">
    <property type="entry name" value="YgjP-like_metallopeptidase"/>
</dbReference>
<evidence type="ECO:0000259" key="1">
    <source>
        <dbReference type="Pfam" id="PF01863"/>
    </source>
</evidence>
<accession>K6VSH6</accession>
<dbReference type="InterPro" id="IPR053136">
    <property type="entry name" value="UTP_pyrophosphatase-like"/>
</dbReference>
<organism evidence="2 3">
    <name type="scientific">Austwickia chelonae NBRC 105200</name>
    <dbReference type="NCBI Taxonomy" id="1184607"/>
    <lineage>
        <taxon>Bacteria</taxon>
        <taxon>Bacillati</taxon>
        <taxon>Actinomycetota</taxon>
        <taxon>Actinomycetes</taxon>
        <taxon>Micrococcales</taxon>
        <taxon>Dermatophilaceae</taxon>
        <taxon>Austwickia</taxon>
    </lineage>
</organism>
<protein>
    <recommendedName>
        <fullName evidence="1">YgjP-like metallopeptidase domain-containing protein</fullName>
    </recommendedName>
</protein>
<dbReference type="eggNOG" id="COG1451">
    <property type="taxonomic scope" value="Bacteria"/>
</dbReference>
<evidence type="ECO:0000313" key="2">
    <source>
        <dbReference type="EMBL" id="GAB78295.1"/>
    </source>
</evidence>
<dbReference type="AlphaFoldDB" id="K6VSH6"/>
<dbReference type="OrthoDB" id="9811177at2"/>
<gene>
    <name evidence="2" type="ORF">AUCHE_08_05410</name>
</gene>
<feature type="domain" description="YgjP-like metallopeptidase" evidence="1">
    <location>
        <begin position="94"/>
        <end position="152"/>
    </location>
</feature>
<sequence length="186" mass="20877">MTDPWEQMPVDVRRSARRRRTVSARVEAGRLIVLIPDSFTDRQETEWVATMRHRLSARHRRGPGSGDEALQARAHALSTRYLGGRAVPTSVRWVDNQHSRWGSATPSRGSIRLSRTLVGMPDYVVDYVLLHELAHLIEADHGPAFWALLSQVPFVERARGYLDGYTAGRAAAHDQPVPPTGNDLPR</sequence>
<dbReference type="Pfam" id="PF01863">
    <property type="entry name" value="YgjP-like"/>
    <property type="match status" value="1"/>
</dbReference>
<dbReference type="Gene3D" id="3.30.2010.10">
    <property type="entry name" value="Metalloproteases ('zincins'), catalytic domain"/>
    <property type="match status" value="1"/>
</dbReference>
<dbReference type="RefSeq" id="WP_006503050.1">
    <property type="nucleotide sequence ID" value="NZ_BAGZ01000008.1"/>
</dbReference>
<reference evidence="2 3" key="1">
    <citation type="submission" date="2012-08" db="EMBL/GenBank/DDBJ databases">
        <title>Whole genome shotgun sequence of Austwickia chelonae NBRC 105200.</title>
        <authorList>
            <person name="Yoshida I."/>
            <person name="Hosoyama A."/>
            <person name="Tsuchikane K."/>
            <person name="Katsumata H."/>
            <person name="Ando Y."/>
            <person name="Ohji S."/>
            <person name="Hamada M."/>
            <person name="Tamura T."/>
            <person name="Yamazoe A."/>
            <person name="Yamazaki S."/>
            <person name="Fujita N."/>
        </authorList>
    </citation>
    <scope>NUCLEOTIDE SEQUENCE [LARGE SCALE GENOMIC DNA]</scope>
    <source>
        <strain evidence="2 3">NBRC 105200</strain>
    </source>
</reference>
<dbReference type="Proteomes" id="UP000008495">
    <property type="component" value="Unassembled WGS sequence"/>
</dbReference>
<evidence type="ECO:0000313" key="3">
    <source>
        <dbReference type="Proteomes" id="UP000008495"/>
    </source>
</evidence>
<dbReference type="PANTHER" id="PTHR30399:SF1">
    <property type="entry name" value="UTP PYROPHOSPHATASE"/>
    <property type="match status" value="1"/>
</dbReference>
<dbReference type="EMBL" id="BAGZ01000008">
    <property type="protein sequence ID" value="GAB78295.1"/>
    <property type="molecule type" value="Genomic_DNA"/>
</dbReference>
<name>K6VSH6_9MICO</name>
<dbReference type="PANTHER" id="PTHR30399">
    <property type="entry name" value="UNCHARACTERIZED PROTEIN YGJP"/>
    <property type="match status" value="1"/>
</dbReference>
<dbReference type="STRING" id="100225.SAMN05421595_0812"/>
<comment type="caution">
    <text evidence="2">The sequence shown here is derived from an EMBL/GenBank/DDBJ whole genome shotgun (WGS) entry which is preliminary data.</text>
</comment>
<dbReference type="CDD" id="cd07344">
    <property type="entry name" value="M48_yhfN_like"/>
    <property type="match status" value="1"/>
</dbReference>